<accession>A0A834WLE3</accession>
<comment type="caution">
    <text evidence="1">The sequence shown here is derived from an EMBL/GenBank/DDBJ whole genome shotgun (WGS) entry which is preliminary data.</text>
</comment>
<name>A0A834WLE3_9FABA</name>
<protein>
    <submittedName>
        <fullName evidence="1">Uncharacterized protein</fullName>
    </submittedName>
</protein>
<evidence type="ECO:0000313" key="1">
    <source>
        <dbReference type="EMBL" id="KAF7825153.1"/>
    </source>
</evidence>
<dbReference type="EMBL" id="JAAIUW010000006">
    <property type="protein sequence ID" value="KAF7825153.1"/>
    <property type="molecule type" value="Genomic_DNA"/>
</dbReference>
<sequence length="77" mass="8555">MGKYKAFWDGIQIIGLRHEASTGQPQQHVEELQHEVLTNPSQQQGTIDSTIVNSSAIIRQGRDPTNGKLWIQPCGQS</sequence>
<gene>
    <name evidence="1" type="ORF">G2W53_016317</name>
</gene>
<proteinExistence type="predicted"/>
<reference evidence="1" key="1">
    <citation type="submission" date="2020-09" db="EMBL/GenBank/DDBJ databases">
        <title>Genome-Enabled Discovery of Anthraquinone Biosynthesis in Senna tora.</title>
        <authorList>
            <person name="Kang S.-H."/>
            <person name="Pandey R.P."/>
            <person name="Lee C.-M."/>
            <person name="Sim J.-S."/>
            <person name="Jeong J.-T."/>
            <person name="Choi B.-S."/>
            <person name="Jung M."/>
            <person name="Ginzburg D."/>
            <person name="Zhao K."/>
            <person name="Won S.Y."/>
            <person name="Oh T.-J."/>
            <person name="Yu Y."/>
            <person name="Kim N.-H."/>
            <person name="Lee O.R."/>
            <person name="Lee T.-H."/>
            <person name="Bashyal P."/>
            <person name="Kim T.-S."/>
            <person name="Lee W.-H."/>
            <person name="Kawkins C."/>
            <person name="Kim C.-K."/>
            <person name="Kim J.S."/>
            <person name="Ahn B.O."/>
            <person name="Rhee S.Y."/>
            <person name="Sohng J.K."/>
        </authorList>
    </citation>
    <scope>NUCLEOTIDE SEQUENCE</scope>
    <source>
        <tissue evidence="1">Leaf</tissue>
    </source>
</reference>
<dbReference type="AlphaFoldDB" id="A0A834WLE3"/>
<dbReference type="Proteomes" id="UP000634136">
    <property type="component" value="Unassembled WGS sequence"/>
</dbReference>
<keyword evidence="2" id="KW-1185">Reference proteome</keyword>
<organism evidence="1 2">
    <name type="scientific">Senna tora</name>
    <dbReference type="NCBI Taxonomy" id="362788"/>
    <lineage>
        <taxon>Eukaryota</taxon>
        <taxon>Viridiplantae</taxon>
        <taxon>Streptophyta</taxon>
        <taxon>Embryophyta</taxon>
        <taxon>Tracheophyta</taxon>
        <taxon>Spermatophyta</taxon>
        <taxon>Magnoliopsida</taxon>
        <taxon>eudicotyledons</taxon>
        <taxon>Gunneridae</taxon>
        <taxon>Pentapetalae</taxon>
        <taxon>rosids</taxon>
        <taxon>fabids</taxon>
        <taxon>Fabales</taxon>
        <taxon>Fabaceae</taxon>
        <taxon>Caesalpinioideae</taxon>
        <taxon>Cassia clade</taxon>
        <taxon>Senna</taxon>
    </lineage>
</organism>
<evidence type="ECO:0000313" key="2">
    <source>
        <dbReference type="Proteomes" id="UP000634136"/>
    </source>
</evidence>